<dbReference type="Pfam" id="PF00465">
    <property type="entry name" value="Fe-ADH"/>
    <property type="match status" value="1"/>
</dbReference>
<feature type="domain" description="Fe-containing alcohol dehydrogenase-like C-terminal" evidence="4">
    <location>
        <begin position="188"/>
        <end position="379"/>
    </location>
</feature>
<evidence type="ECO:0000256" key="2">
    <source>
        <dbReference type="ARBA" id="ARBA00023002"/>
    </source>
</evidence>
<sequence>MPSVFDSPNKLLFGNGTSKNVGEKLKEMGVTKVLFIYDKGIKSAGIVDRITDYVTSCGIEIVTYDKVEPNPPDYSINEAGELGLGENVNGILAIGGGSSLDTGKGVRILLSYPGPISNYYAKLDSPPLDEKMMKPLIVMPTTAGTGSEATPGGVITDSMTHGKRPIICGISLGIIDPELHENLPSAITALTGFDTLCHAVEAVTSKSSNRISDVLGLEAITLVGKHLRTAVHDGSNLEAREGMALAATLAGMSLRGPFGGIPHDLGSPLSSVYPIPHGNAVSFLLAEALSFIAPAAPDKVRLVAEALGAEIPPEASAEEIGVITRNTVRSLYKDVNMPSMNSYIPNKDEMLANIDLFYKPSVFSPRSLEKEDAIRILSNSYDISCERQLEAR</sequence>
<dbReference type="InterPro" id="IPR001670">
    <property type="entry name" value="ADH_Fe/GldA"/>
</dbReference>
<dbReference type="PANTHER" id="PTHR11496:SF102">
    <property type="entry name" value="ALCOHOL DEHYDROGENASE 4"/>
    <property type="match status" value="1"/>
</dbReference>
<dbReference type="InterPro" id="IPR039697">
    <property type="entry name" value="Alcohol_dehydrogenase_Fe"/>
</dbReference>
<gene>
    <name evidence="5" type="ORF">R4Z09_25370</name>
</gene>
<dbReference type="CDD" id="cd14863">
    <property type="entry name" value="Fe-ADH-like"/>
    <property type="match status" value="1"/>
</dbReference>
<reference evidence="5 6" key="1">
    <citation type="submission" date="2023-10" db="EMBL/GenBank/DDBJ databases">
        <title>Niallia locisalis sp.nov. isolated from a salt pond sample.</title>
        <authorList>
            <person name="Li X.-J."/>
            <person name="Dong L."/>
        </authorList>
    </citation>
    <scope>NUCLEOTIDE SEQUENCE [LARGE SCALE GENOMIC DNA]</scope>
    <source>
        <strain evidence="5 6">DSM 29761</strain>
    </source>
</reference>
<dbReference type="Gene3D" id="3.40.50.1970">
    <property type="match status" value="1"/>
</dbReference>
<dbReference type="PANTHER" id="PTHR11496">
    <property type="entry name" value="ALCOHOL DEHYDROGENASE"/>
    <property type="match status" value="1"/>
</dbReference>
<accession>A0ABZ2C9X4</accession>
<comment type="similarity">
    <text evidence="1">Belongs to the iron-containing alcohol dehydrogenase family.</text>
</comment>
<protein>
    <submittedName>
        <fullName evidence="5">Iron-containing alcohol dehydrogenase</fullName>
    </submittedName>
</protein>
<evidence type="ECO:0000259" key="4">
    <source>
        <dbReference type="Pfam" id="PF25137"/>
    </source>
</evidence>
<feature type="domain" description="Alcohol dehydrogenase iron-type/glycerol dehydrogenase GldA" evidence="3">
    <location>
        <begin position="8"/>
        <end position="167"/>
    </location>
</feature>
<keyword evidence="2" id="KW-0560">Oxidoreductase</keyword>
<dbReference type="RefSeq" id="WP_338449466.1">
    <property type="nucleotide sequence ID" value="NZ_CP137640.1"/>
</dbReference>
<dbReference type="EMBL" id="CP137640">
    <property type="protein sequence ID" value="WVX80535.1"/>
    <property type="molecule type" value="Genomic_DNA"/>
</dbReference>
<dbReference type="Pfam" id="PF25137">
    <property type="entry name" value="ADH_Fe_C"/>
    <property type="match status" value="1"/>
</dbReference>
<dbReference type="Gene3D" id="1.20.1090.10">
    <property type="entry name" value="Dehydroquinate synthase-like - alpha domain"/>
    <property type="match status" value="1"/>
</dbReference>
<evidence type="ECO:0000256" key="1">
    <source>
        <dbReference type="ARBA" id="ARBA00007358"/>
    </source>
</evidence>
<proteinExistence type="inferred from homology"/>
<name>A0ABZ2C9X4_9BACI</name>
<dbReference type="InterPro" id="IPR056798">
    <property type="entry name" value="ADH_Fe_C"/>
</dbReference>
<evidence type="ECO:0000313" key="6">
    <source>
        <dbReference type="Proteomes" id="UP001357223"/>
    </source>
</evidence>
<keyword evidence="6" id="KW-1185">Reference proteome</keyword>
<organism evidence="5 6">
    <name type="scientific">Niallia oryzisoli</name>
    <dbReference type="NCBI Taxonomy" id="1737571"/>
    <lineage>
        <taxon>Bacteria</taxon>
        <taxon>Bacillati</taxon>
        <taxon>Bacillota</taxon>
        <taxon>Bacilli</taxon>
        <taxon>Bacillales</taxon>
        <taxon>Bacillaceae</taxon>
        <taxon>Niallia</taxon>
    </lineage>
</organism>
<evidence type="ECO:0000313" key="5">
    <source>
        <dbReference type="EMBL" id="WVX80535.1"/>
    </source>
</evidence>
<dbReference type="Proteomes" id="UP001357223">
    <property type="component" value="Chromosome"/>
</dbReference>
<dbReference type="SUPFAM" id="SSF56796">
    <property type="entry name" value="Dehydroquinate synthase-like"/>
    <property type="match status" value="1"/>
</dbReference>
<evidence type="ECO:0000259" key="3">
    <source>
        <dbReference type="Pfam" id="PF00465"/>
    </source>
</evidence>